<dbReference type="Gene3D" id="3.30.390.30">
    <property type="match status" value="1"/>
</dbReference>
<evidence type="ECO:0000256" key="7">
    <source>
        <dbReference type="ARBA" id="ARBA00023002"/>
    </source>
</evidence>
<reference evidence="11" key="2">
    <citation type="submission" date="2021-02" db="EMBL/GenBank/DDBJ databases">
        <title>Aspergillus puulaauensis MK2 genome sequence.</title>
        <authorList>
            <person name="Futagami T."/>
            <person name="Mori K."/>
            <person name="Kadooka C."/>
            <person name="Tanaka T."/>
        </authorList>
    </citation>
    <scope>NUCLEOTIDE SEQUENCE</scope>
    <source>
        <strain evidence="11">MK2</strain>
    </source>
</reference>
<dbReference type="InterPro" id="IPR036922">
    <property type="entry name" value="Rieske_2Fe-2S_sf"/>
</dbReference>
<name>A0A7R7XKW4_9EURO</name>
<dbReference type="InterPro" id="IPR023753">
    <property type="entry name" value="FAD/NAD-binding_dom"/>
</dbReference>
<dbReference type="PROSITE" id="PS51296">
    <property type="entry name" value="RIESKE"/>
    <property type="match status" value="1"/>
</dbReference>
<dbReference type="RefSeq" id="XP_041555535.1">
    <property type="nucleotide sequence ID" value="XM_041702784.1"/>
</dbReference>
<evidence type="ECO:0000256" key="4">
    <source>
        <dbReference type="ARBA" id="ARBA00022714"/>
    </source>
</evidence>
<comment type="cofactor">
    <cofactor evidence="1">
        <name>FAD</name>
        <dbReference type="ChEBI" id="CHEBI:57692"/>
    </cofactor>
</comment>
<dbReference type="InterPro" id="IPR017941">
    <property type="entry name" value="Rieske_2Fe-2S"/>
</dbReference>
<dbReference type="PANTHER" id="PTHR43557:SF2">
    <property type="entry name" value="RIESKE DOMAIN-CONTAINING PROTEIN-RELATED"/>
    <property type="match status" value="1"/>
</dbReference>
<evidence type="ECO:0000256" key="5">
    <source>
        <dbReference type="ARBA" id="ARBA00022723"/>
    </source>
</evidence>
<accession>A0A7R7XKW4</accession>
<dbReference type="Pfam" id="PF00355">
    <property type="entry name" value="Rieske"/>
    <property type="match status" value="1"/>
</dbReference>
<dbReference type="GO" id="GO:0016651">
    <property type="term" value="F:oxidoreductase activity, acting on NAD(P)H"/>
    <property type="evidence" value="ECO:0007669"/>
    <property type="project" value="TreeGrafter"/>
</dbReference>
<dbReference type="Gene3D" id="2.102.10.10">
    <property type="entry name" value="Rieske [2Fe-2S] iron-sulphur domain"/>
    <property type="match status" value="1"/>
</dbReference>
<feature type="domain" description="Rieske" evidence="10">
    <location>
        <begin position="147"/>
        <end position="220"/>
    </location>
</feature>
<dbReference type="InterPro" id="IPR016156">
    <property type="entry name" value="FAD/NAD-linked_Rdtase_dimer_sf"/>
</dbReference>
<sequence>MHVPLLSFPPSRQNWKLARWPCLSRQLALVSTAPLVSRSSLVPRCRCGCRNSSCCSCSCCVHSSSPASLYQSQARLTTPSIHRSHLRRTYQPVNQSRLLSSTSSSALSHTPPAMAQEYKLKDISSLSGINNFDKVEAEVEGVQDGKVLLVKYDDKVHAISPKCTHYGAPLKLGVVSPEGRITCPWHGACFKVESGDIEDAPAPAALNTFDLVEKSGAVYIRGEESAIKTGQRISEHKCSAHGPGGLVIVGGGSGTLGVILAIRELGYSGAITIISREPNLIIDRTKLSKALIPDPEKIQWRSPEWYKEVGIESVSDEVTSVDFSQKSVVTRSGKTFPYTKLVLATGGVPRSLPLEGFQLLENIFKLRTVTDVQHILKAIGEEKKKIVVIGSSFIGMEVGNALSKDNEVTIVGQEQAPMERVMGVEVGRIFQRNLENSGVKFKLSAGVAKATPSNEEARNVGAVHLQDGTVLPADVVVLGVGVRPATDFLQGNPAVTLEKDGSIKTDEHFAVPGLNNDVFAIGDIATYPYHGPGTDPEKGTYTRIEHWNVAQNAGRSVASSILHTLNEPSPLQKTKPKVFIPIFWSALGAQLRYCGNTPNGWDDLILKGEPENAKFVAYYCKENTVVAVATMGMDPVMVKSAELMRRNNMPSKKDIQDGVDVLTIGVSQGVRI</sequence>
<dbReference type="GO" id="GO:0051537">
    <property type="term" value="F:2 iron, 2 sulfur cluster binding"/>
    <property type="evidence" value="ECO:0007669"/>
    <property type="project" value="UniProtKB-KW"/>
</dbReference>
<evidence type="ECO:0000256" key="1">
    <source>
        <dbReference type="ARBA" id="ARBA00001974"/>
    </source>
</evidence>
<keyword evidence="7" id="KW-0560">Oxidoreductase</keyword>
<keyword evidence="5" id="KW-0479">Metal-binding</keyword>
<organism evidence="11 12">
    <name type="scientific">Aspergillus puulaauensis</name>
    <dbReference type="NCBI Taxonomy" id="1220207"/>
    <lineage>
        <taxon>Eukaryota</taxon>
        <taxon>Fungi</taxon>
        <taxon>Dikarya</taxon>
        <taxon>Ascomycota</taxon>
        <taxon>Pezizomycotina</taxon>
        <taxon>Eurotiomycetes</taxon>
        <taxon>Eurotiomycetidae</taxon>
        <taxon>Eurotiales</taxon>
        <taxon>Aspergillaceae</taxon>
        <taxon>Aspergillus</taxon>
    </lineage>
</organism>
<dbReference type="OrthoDB" id="6029at2759"/>
<evidence type="ECO:0000259" key="10">
    <source>
        <dbReference type="PROSITE" id="PS51296"/>
    </source>
</evidence>
<dbReference type="PRINTS" id="PR00368">
    <property type="entry name" value="FADPNR"/>
</dbReference>
<dbReference type="SUPFAM" id="SSF51905">
    <property type="entry name" value="FAD/NAD(P)-binding domain"/>
    <property type="match status" value="2"/>
</dbReference>
<proteinExistence type="inferred from homology"/>
<keyword evidence="8" id="KW-0408">Iron</keyword>
<gene>
    <name evidence="11" type="ORF">APUU_31566A</name>
</gene>
<evidence type="ECO:0000256" key="2">
    <source>
        <dbReference type="ARBA" id="ARBA00006442"/>
    </source>
</evidence>
<dbReference type="PRINTS" id="PR00411">
    <property type="entry name" value="PNDRDTASEI"/>
</dbReference>
<reference evidence="11" key="1">
    <citation type="submission" date="2021-01" db="EMBL/GenBank/DDBJ databases">
        <authorList>
            <consortium name="Aspergillus puulaauensis MK2 genome sequencing consortium"/>
            <person name="Kazuki M."/>
            <person name="Futagami T."/>
        </authorList>
    </citation>
    <scope>NUCLEOTIDE SEQUENCE</scope>
    <source>
        <strain evidence="11">MK2</strain>
    </source>
</reference>
<dbReference type="EMBL" id="AP024445">
    <property type="protein sequence ID" value="BCS23341.1"/>
    <property type="molecule type" value="Genomic_DNA"/>
</dbReference>
<evidence type="ECO:0000256" key="8">
    <source>
        <dbReference type="ARBA" id="ARBA00023004"/>
    </source>
</evidence>
<dbReference type="GO" id="GO:0046872">
    <property type="term" value="F:metal ion binding"/>
    <property type="evidence" value="ECO:0007669"/>
    <property type="project" value="UniProtKB-KW"/>
</dbReference>
<dbReference type="GeneID" id="64973346"/>
<keyword evidence="12" id="KW-1185">Reference proteome</keyword>
<keyword evidence="6" id="KW-0274">FAD</keyword>
<protein>
    <recommendedName>
        <fullName evidence="10">Rieske domain-containing protein</fullName>
    </recommendedName>
</protein>
<dbReference type="GO" id="GO:0005737">
    <property type="term" value="C:cytoplasm"/>
    <property type="evidence" value="ECO:0007669"/>
    <property type="project" value="TreeGrafter"/>
</dbReference>
<dbReference type="AlphaFoldDB" id="A0A7R7XKW4"/>
<evidence type="ECO:0000256" key="9">
    <source>
        <dbReference type="ARBA" id="ARBA00023014"/>
    </source>
</evidence>
<dbReference type="SUPFAM" id="SSF55424">
    <property type="entry name" value="FAD/NAD-linked reductases, dimerisation (C-terminal) domain"/>
    <property type="match status" value="1"/>
</dbReference>
<evidence type="ECO:0000313" key="11">
    <source>
        <dbReference type="EMBL" id="BCS23341.1"/>
    </source>
</evidence>
<evidence type="ECO:0000313" key="12">
    <source>
        <dbReference type="Proteomes" id="UP000654913"/>
    </source>
</evidence>
<keyword evidence="9" id="KW-0411">Iron-sulfur</keyword>
<dbReference type="InterPro" id="IPR050446">
    <property type="entry name" value="FAD-oxidoreductase/Apoptosis"/>
</dbReference>
<keyword evidence="4" id="KW-0001">2Fe-2S</keyword>
<evidence type="ECO:0000256" key="6">
    <source>
        <dbReference type="ARBA" id="ARBA00022827"/>
    </source>
</evidence>
<dbReference type="Pfam" id="PF14759">
    <property type="entry name" value="Reductase_C"/>
    <property type="match status" value="1"/>
</dbReference>
<dbReference type="Gene3D" id="3.50.50.60">
    <property type="entry name" value="FAD/NAD(P)-binding domain"/>
    <property type="match status" value="2"/>
</dbReference>
<dbReference type="InterPro" id="IPR036188">
    <property type="entry name" value="FAD/NAD-bd_sf"/>
</dbReference>
<dbReference type="SUPFAM" id="SSF50022">
    <property type="entry name" value="ISP domain"/>
    <property type="match status" value="1"/>
</dbReference>
<dbReference type="Pfam" id="PF07992">
    <property type="entry name" value="Pyr_redox_2"/>
    <property type="match status" value="1"/>
</dbReference>
<dbReference type="KEGG" id="apuu:APUU_31566A"/>
<keyword evidence="3" id="KW-0285">Flavoprotein</keyword>
<comment type="similarity">
    <text evidence="2">Belongs to the FAD-dependent oxidoreductase family.</text>
</comment>
<dbReference type="CDD" id="cd03478">
    <property type="entry name" value="Rieske_AIFL_N"/>
    <property type="match status" value="1"/>
</dbReference>
<dbReference type="PANTHER" id="PTHR43557">
    <property type="entry name" value="APOPTOSIS-INDUCING FACTOR 1"/>
    <property type="match status" value="1"/>
</dbReference>
<evidence type="ECO:0000256" key="3">
    <source>
        <dbReference type="ARBA" id="ARBA00022630"/>
    </source>
</evidence>
<dbReference type="Proteomes" id="UP000654913">
    <property type="component" value="Chromosome 3"/>
</dbReference>
<dbReference type="InterPro" id="IPR028202">
    <property type="entry name" value="Reductase_C"/>
</dbReference>